<dbReference type="AlphaFoldDB" id="A0A498N238"/>
<sequence>MLYSLGRPGQGPGKSCKLWWDKCHHTPRVYKGFCVPALNLNRDPRGGCPVMGPAGADELTGVQLCHHVRTLIPENEEEAVQLQKFCSLKNQLGPPK</sequence>
<evidence type="ECO:0000313" key="2">
    <source>
        <dbReference type="EMBL" id="RXN22955.1"/>
    </source>
</evidence>
<name>A0A498N238_LABRO</name>
<keyword evidence="3" id="KW-1185">Reference proteome</keyword>
<reference evidence="2 3" key="1">
    <citation type="submission" date="2018-03" db="EMBL/GenBank/DDBJ databases">
        <title>Draft genome sequence of Rohu Carp (Labeo rohita).</title>
        <authorList>
            <person name="Das P."/>
            <person name="Kushwaha B."/>
            <person name="Joshi C.G."/>
            <person name="Kumar D."/>
            <person name="Nagpure N.S."/>
            <person name="Sahoo L."/>
            <person name="Das S.P."/>
            <person name="Bit A."/>
            <person name="Patnaik S."/>
            <person name="Meher P.K."/>
            <person name="Jayasankar P."/>
            <person name="Koringa P.G."/>
            <person name="Patel N.V."/>
            <person name="Hinsu A.T."/>
            <person name="Kumar R."/>
            <person name="Pandey M."/>
            <person name="Agarwal S."/>
            <person name="Srivastava S."/>
            <person name="Singh M."/>
            <person name="Iquebal M.A."/>
            <person name="Jaiswal S."/>
            <person name="Angadi U.B."/>
            <person name="Kumar N."/>
            <person name="Raza M."/>
            <person name="Shah T.M."/>
            <person name="Rai A."/>
            <person name="Jena J.K."/>
        </authorList>
    </citation>
    <scope>NUCLEOTIDE SEQUENCE [LARGE SCALE GENOMIC DNA]</scope>
    <source>
        <strain evidence="2">DASCIFA01</strain>
        <tissue evidence="2">Testis</tissue>
    </source>
</reference>
<protein>
    <submittedName>
        <fullName evidence="2">Uncharacterized protein</fullName>
    </submittedName>
</protein>
<organism evidence="2 3">
    <name type="scientific">Labeo rohita</name>
    <name type="common">Indian major carp</name>
    <name type="synonym">Cyprinus rohita</name>
    <dbReference type="NCBI Taxonomy" id="84645"/>
    <lineage>
        <taxon>Eukaryota</taxon>
        <taxon>Metazoa</taxon>
        <taxon>Chordata</taxon>
        <taxon>Craniata</taxon>
        <taxon>Vertebrata</taxon>
        <taxon>Euteleostomi</taxon>
        <taxon>Actinopterygii</taxon>
        <taxon>Neopterygii</taxon>
        <taxon>Teleostei</taxon>
        <taxon>Ostariophysi</taxon>
        <taxon>Cypriniformes</taxon>
        <taxon>Cyprinidae</taxon>
        <taxon>Labeoninae</taxon>
        <taxon>Labeonini</taxon>
        <taxon>Labeo</taxon>
    </lineage>
</organism>
<proteinExistence type="predicted"/>
<dbReference type="EMBL" id="QBIY01012573">
    <property type="protein sequence ID" value="RXN22955.1"/>
    <property type="molecule type" value="Genomic_DNA"/>
</dbReference>
<evidence type="ECO:0000313" key="3">
    <source>
        <dbReference type="Proteomes" id="UP000290572"/>
    </source>
</evidence>
<gene>
    <name evidence="2" type="ORF">ROHU_006546</name>
    <name evidence="1" type="ORF">ROHU_032821</name>
</gene>
<evidence type="ECO:0000313" key="1">
    <source>
        <dbReference type="EMBL" id="RXN06526.1"/>
    </source>
</evidence>
<comment type="caution">
    <text evidence="2">The sequence shown here is derived from an EMBL/GenBank/DDBJ whole genome shotgun (WGS) entry which is preliminary data.</text>
</comment>
<dbReference type="EMBL" id="QBIY01013367">
    <property type="protein sequence ID" value="RXN06526.1"/>
    <property type="molecule type" value="Genomic_DNA"/>
</dbReference>
<accession>A0A498N238</accession>
<dbReference type="Proteomes" id="UP000290572">
    <property type="component" value="Unassembled WGS sequence"/>
</dbReference>